<gene>
    <name evidence="3" type="ORF">TCE0_018f05799</name>
</gene>
<evidence type="ECO:0000259" key="2">
    <source>
        <dbReference type="Pfam" id="PF17829"/>
    </source>
</evidence>
<organism evidence="3 4">
    <name type="scientific">Talaromyces pinophilus</name>
    <name type="common">Penicillium pinophilum</name>
    <dbReference type="NCBI Taxonomy" id="128442"/>
    <lineage>
        <taxon>Eukaryota</taxon>
        <taxon>Fungi</taxon>
        <taxon>Dikarya</taxon>
        <taxon>Ascomycota</taxon>
        <taxon>Pezizomycotina</taxon>
        <taxon>Eurotiomycetes</taxon>
        <taxon>Eurotiomycetidae</taxon>
        <taxon>Eurotiales</taxon>
        <taxon>Trichocomaceae</taxon>
        <taxon>Talaromyces</taxon>
        <taxon>Talaromyces sect. Talaromyces</taxon>
    </lineage>
</organism>
<dbReference type="Gene3D" id="3.20.20.520">
    <property type="entry name" value="Glycosyl hydrolase family 115"/>
    <property type="match status" value="1"/>
</dbReference>
<dbReference type="PANTHER" id="PTHR37842:SF2">
    <property type="entry name" value="GYLCOSYL HYDROLASE 115 C-TERMINAL DOMAIN-CONTAINING PROTEIN"/>
    <property type="match status" value="1"/>
</dbReference>
<evidence type="ECO:0000313" key="4">
    <source>
        <dbReference type="Proteomes" id="UP000053095"/>
    </source>
</evidence>
<dbReference type="Gene3D" id="1.20.58.2150">
    <property type="match status" value="1"/>
</dbReference>
<keyword evidence="1" id="KW-0378">Hydrolase</keyword>
<dbReference type="InterPro" id="IPR042301">
    <property type="entry name" value="GH115_sf"/>
</dbReference>
<reference evidence="4" key="1">
    <citation type="journal article" date="2015" name="Genome Announc.">
        <title>Draft genome sequence of Talaromyces cellulolyticus strain Y-94, a source of lignocellulosic biomass-degrading enzymes.</title>
        <authorList>
            <person name="Fujii T."/>
            <person name="Koike H."/>
            <person name="Sawayama S."/>
            <person name="Yano S."/>
            <person name="Inoue H."/>
        </authorList>
    </citation>
    <scope>NUCLEOTIDE SEQUENCE [LARGE SCALE GENOMIC DNA]</scope>
    <source>
        <strain evidence="4">Y-94</strain>
    </source>
</reference>
<accession>A0A510NWG2</accession>
<proteinExistence type="predicted"/>
<dbReference type="Pfam" id="PF15979">
    <property type="entry name" value="Glyco_hydro_115"/>
    <property type="match status" value="1"/>
</dbReference>
<dbReference type="InterPro" id="IPR031924">
    <property type="entry name" value="GH115"/>
</dbReference>
<dbReference type="GO" id="GO:0016787">
    <property type="term" value="F:hydrolase activity"/>
    <property type="evidence" value="ECO:0007669"/>
    <property type="project" value="UniProtKB-KW"/>
</dbReference>
<dbReference type="Gene3D" id="2.60.120.1620">
    <property type="match status" value="1"/>
</dbReference>
<evidence type="ECO:0000313" key="3">
    <source>
        <dbReference type="EMBL" id="GAM36596.1"/>
    </source>
</evidence>
<feature type="domain" description="Gylcosyl hydrolase 115 C-terminal" evidence="2">
    <location>
        <begin position="789"/>
        <end position="959"/>
    </location>
</feature>
<dbReference type="InterPro" id="IPR029018">
    <property type="entry name" value="Hex-like_dom2"/>
</dbReference>
<evidence type="ECO:0000256" key="1">
    <source>
        <dbReference type="ARBA" id="ARBA00022801"/>
    </source>
</evidence>
<dbReference type="PANTHER" id="PTHR37842">
    <property type="match status" value="1"/>
</dbReference>
<dbReference type="Gene3D" id="3.30.379.10">
    <property type="entry name" value="Chitobiase/beta-hexosaminidase domain 2-like"/>
    <property type="match status" value="1"/>
</dbReference>
<dbReference type="Pfam" id="PF17829">
    <property type="entry name" value="GH115_C"/>
    <property type="match status" value="1"/>
</dbReference>
<dbReference type="AlphaFoldDB" id="A0A510NWG2"/>
<sequence length="974" mass="109526">MPRNRIVTFDTVEGSLGLRGLPILVDPNDYEGIHIASSNLALDLEKVTGHKSTVLTSIDDVSTPACGVILVGSIEKCRYFSALSTNILETLEGKWEHFTTSVCPSPWAWAKKLFVVCGSDKRGAIYGVYTLSEQIGVSPWYWWADVEIQHREQVYALPVTVQYGGPSIKYRGIFINDEAPALRDWVHEKFGSFNSDFYEKVYELLLRLKANLLWPAMWSGFPEPGQTFFTDDPLNHSIADKYGIVISTSHHEPMQRAMGEWRSNPIGEWNWDTNKPVIKKYFEKGIKRAEGFESAITLGMRGASDGVIEAVDPKATLRDVIATQRGIIEDCYGESQPRQIMVLYKEVLEYYEDGLEIPNDVTLVFPDDNFGNIRRLPSEKELARKGGSGIYYHLEYVGYPRSYKWTNTNTYGKIYEQLRSAYDGGASQLWMINVGDIKPLEVPLTFAMSLAWNIDSYNHTTIPDFLQDFSQHTFGAERAPEIGKLLLDHDRLIALRRHEHIDSTTFSLLNYREADLIMEQYHNLERRATTLNEAIPQSSKAAFFQLVLYPIKSSRIFLDLHTTLSKNQMYARQRRNTANKLAYRVLDLFESDWSLAEEYHNSPLFGDKWNHIMKQPHYGFSAPELGDYHTPSRDMISGLCFVQRRQNSSPIAGQMGVVVEGHEGVLPGLVNEECCLMQPSRGGRVMGVMLPILCPYGTQGRWFEVYAQGAQRVEWSVTALETWVRFSKVSEVLAPGEVECERVEVTIDWSAVPRGFEGVVHIDVRSQAGYFEQVHLPIANMHPPNNFSGFVESDGCIAIGAGAVPLSDQQTPFYQHLPYLGRTASGGVSLLAAPLEDMDVPYLEYPVYLFSSVTEVTIHLTFTMVLDTHPHDPLAYDIHFDGNLAQSGVRLIEPAESQGDLPQGWPSAVQDGVWTRQHTFAVTGAGPHMVKYRPLKRGLILEKVTIDAGGLRESYLGPPASTYVPGSSALGNEE</sequence>
<dbReference type="InterPro" id="IPR041437">
    <property type="entry name" value="GH115_C"/>
</dbReference>
<dbReference type="EMBL" id="DF933814">
    <property type="protein sequence ID" value="GAM36596.1"/>
    <property type="molecule type" value="Genomic_DNA"/>
</dbReference>
<protein>
    <recommendedName>
        <fullName evidence="2">Gylcosyl hydrolase 115 C-terminal domain-containing protein</fullName>
    </recommendedName>
</protein>
<name>A0A510NWG2_TALPI</name>
<dbReference type="Proteomes" id="UP000053095">
    <property type="component" value="Unassembled WGS sequence"/>
</dbReference>
<keyword evidence="4" id="KW-1185">Reference proteome</keyword>